<dbReference type="PANTHER" id="PTHR21028">
    <property type="entry name" value="SI:CH211-156B7.4"/>
    <property type="match status" value="1"/>
</dbReference>
<dbReference type="InterPro" id="IPR033469">
    <property type="entry name" value="CYTH-like_dom_sf"/>
</dbReference>
<feature type="domain" description="CYTH" evidence="1">
    <location>
        <begin position="64"/>
        <end position="244"/>
    </location>
</feature>
<dbReference type="Proteomes" id="UP000503540">
    <property type="component" value="Chromosome"/>
</dbReference>
<protein>
    <submittedName>
        <fullName evidence="2">CYTH domain-containing protein</fullName>
    </submittedName>
</protein>
<dbReference type="KEGG" id="nah:F5544_25340"/>
<dbReference type="Gene3D" id="2.40.320.10">
    <property type="entry name" value="Hypothetical Protein Pfu-838710-001"/>
    <property type="match status" value="1"/>
</dbReference>
<dbReference type="InterPro" id="IPR023577">
    <property type="entry name" value="CYTH_domain"/>
</dbReference>
<dbReference type="Pfam" id="PF01928">
    <property type="entry name" value="CYTH"/>
    <property type="match status" value="1"/>
</dbReference>
<evidence type="ECO:0000313" key="2">
    <source>
        <dbReference type="EMBL" id="QIS12922.1"/>
    </source>
</evidence>
<proteinExistence type="predicted"/>
<reference evidence="2 3" key="1">
    <citation type="journal article" date="2019" name="ACS Chem. Biol.">
        <title>Identification and Mobilization of a Cryptic Antibiotic Biosynthesis Gene Locus from a Human-Pathogenic Nocardia Isolate.</title>
        <authorList>
            <person name="Herisse M."/>
            <person name="Ishida K."/>
            <person name="Porter J.L."/>
            <person name="Howden B."/>
            <person name="Hertweck C."/>
            <person name="Stinear T.P."/>
            <person name="Pidot S.J."/>
        </authorList>
    </citation>
    <scope>NUCLEOTIDE SEQUENCE [LARGE SCALE GENOMIC DNA]</scope>
    <source>
        <strain evidence="2 3">AUSMDU00012717</strain>
    </source>
</reference>
<dbReference type="PROSITE" id="PS51707">
    <property type="entry name" value="CYTH"/>
    <property type="match status" value="1"/>
</dbReference>
<dbReference type="AlphaFoldDB" id="A0A6G9YI87"/>
<dbReference type="PANTHER" id="PTHR21028:SF2">
    <property type="entry name" value="CYTH DOMAIN-CONTAINING PROTEIN"/>
    <property type="match status" value="1"/>
</dbReference>
<dbReference type="CDD" id="cd07890">
    <property type="entry name" value="CYTH-like_AC_IV-like"/>
    <property type="match status" value="1"/>
</dbReference>
<dbReference type="EMBL" id="CP046172">
    <property type="protein sequence ID" value="QIS12922.1"/>
    <property type="molecule type" value="Genomic_DNA"/>
</dbReference>
<sequence>MGGGHEPVDDGRMVVAPGLPEIAVADGQRSELQAIDDRLCGRAEGHAASFPCTKETSHPERELVIEAEFKAKLTDPGAVRARLEQRARPEQATYRDTYFDTANHALAQADRELRLRTVITGNETRELLTFKDAAVDAATGSKPEFEVMVGEREPMARIIAGLGYEPAIELTKRCENFRFVAAGRELLASLVTVPEIDGVFLELETHAAEQDLRAALDDLRTVLSELGVSEDQLTTELYTDAVARHR</sequence>
<evidence type="ECO:0000259" key="1">
    <source>
        <dbReference type="PROSITE" id="PS51707"/>
    </source>
</evidence>
<dbReference type="SUPFAM" id="SSF55154">
    <property type="entry name" value="CYTH-like phosphatases"/>
    <property type="match status" value="1"/>
</dbReference>
<evidence type="ECO:0000313" key="3">
    <source>
        <dbReference type="Proteomes" id="UP000503540"/>
    </source>
</evidence>
<dbReference type="InterPro" id="IPR008173">
    <property type="entry name" value="Adenylyl_cyclase_CyaB"/>
</dbReference>
<keyword evidence="3" id="KW-1185">Reference proteome</keyword>
<gene>
    <name evidence="2" type="ORF">F5544_25340</name>
</gene>
<accession>A0A6G9YI87</accession>
<dbReference type="SMART" id="SM01118">
    <property type="entry name" value="CYTH"/>
    <property type="match status" value="1"/>
</dbReference>
<organism evidence="2 3">
    <name type="scientific">Nocardia arthritidis</name>
    <dbReference type="NCBI Taxonomy" id="228602"/>
    <lineage>
        <taxon>Bacteria</taxon>
        <taxon>Bacillati</taxon>
        <taxon>Actinomycetota</taxon>
        <taxon>Actinomycetes</taxon>
        <taxon>Mycobacteriales</taxon>
        <taxon>Nocardiaceae</taxon>
        <taxon>Nocardia</taxon>
    </lineage>
</organism>
<name>A0A6G9YI87_9NOCA</name>